<name>E0ULU0_GLOV7</name>
<dbReference type="HOGENOM" id="CLU_1472880_0_0_3"/>
<dbReference type="Pfam" id="PF13470">
    <property type="entry name" value="PIN_3"/>
    <property type="match status" value="1"/>
</dbReference>
<dbReference type="Proteomes" id="UP000008206">
    <property type="component" value="Plasmid Cy782201"/>
</dbReference>
<proteinExistence type="predicted"/>
<evidence type="ECO:0000313" key="2">
    <source>
        <dbReference type="EMBL" id="ADN17920.1"/>
    </source>
</evidence>
<dbReference type="PANTHER" id="PTHR34610:SF4">
    <property type="entry name" value="SLL8027 PROTEIN"/>
    <property type="match status" value="1"/>
</dbReference>
<feature type="domain" description="PIN" evidence="1">
    <location>
        <begin position="6"/>
        <end position="127"/>
    </location>
</feature>
<keyword evidence="2" id="KW-0614">Plasmid</keyword>
<dbReference type="AlphaFoldDB" id="E0ULU0"/>
<dbReference type="OrthoDB" id="8355653at2"/>
<sequence>MSNSLRLCLDLNIWCAALLSEKKGRSDTSSQRIVEIVREGKSFLGEVQLIISWGMLNRLKKVLEKDLGVSSLATAMYINAIEGYAQLGVSLTLGGTGIIPIQDTEDAHVLETALAGRADVLVTANFKDFISNDTQLIIPQRHAIHVAPNHRFHIVHPYLMIDWIHQGQIP</sequence>
<organism evidence="2 3">
    <name type="scientific">Gloeothece verrucosa (strain PCC 7822)</name>
    <name type="common">Cyanothece sp. (strain PCC 7822)</name>
    <dbReference type="NCBI Taxonomy" id="497965"/>
    <lineage>
        <taxon>Bacteria</taxon>
        <taxon>Bacillati</taxon>
        <taxon>Cyanobacteriota</taxon>
        <taxon>Cyanophyceae</taxon>
        <taxon>Oscillatoriophycideae</taxon>
        <taxon>Chroococcales</taxon>
        <taxon>Aphanothecaceae</taxon>
        <taxon>Gloeothece</taxon>
        <taxon>Gloeothece verrucosa</taxon>
    </lineage>
</organism>
<keyword evidence="3" id="KW-1185">Reference proteome</keyword>
<protein>
    <recommendedName>
        <fullName evidence="1">PIN domain-containing protein</fullName>
    </recommendedName>
</protein>
<dbReference type="InterPro" id="IPR002850">
    <property type="entry name" value="PIN_toxin-like"/>
</dbReference>
<dbReference type="KEGG" id="cyj:Cyan7822_6078"/>
<dbReference type="RefSeq" id="WP_013334670.1">
    <property type="nucleotide sequence ID" value="NC_014533.1"/>
</dbReference>
<evidence type="ECO:0000259" key="1">
    <source>
        <dbReference type="Pfam" id="PF13470"/>
    </source>
</evidence>
<dbReference type="PANTHER" id="PTHR34610">
    <property type="entry name" value="SSL7007 PROTEIN"/>
    <property type="match status" value="1"/>
</dbReference>
<geneLocation type="plasmid" evidence="2 3">
    <name>Cy782201</name>
</geneLocation>
<reference evidence="3" key="1">
    <citation type="journal article" date="2011" name="MBio">
        <title>Novel metabolic attributes of the genus Cyanothece, comprising a group of unicellular nitrogen-fixing Cyanobacteria.</title>
        <authorList>
            <person name="Bandyopadhyay A."/>
            <person name="Elvitigala T."/>
            <person name="Welsh E."/>
            <person name="Stockel J."/>
            <person name="Liberton M."/>
            <person name="Min H."/>
            <person name="Sherman L.A."/>
            <person name="Pakrasi H.B."/>
        </authorList>
    </citation>
    <scope>NUCLEOTIDE SEQUENCE [LARGE SCALE GENOMIC DNA]</scope>
    <source>
        <strain evidence="3">PCC 7822</strain>
        <plasmid evidence="3">Cy782201</plasmid>
    </source>
</reference>
<accession>E0ULU0</accession>
<gene>
    <name evidence="2" type="ordered locus">Cyan7822_6078</name>
</gene>
<evidence type="ECO:0000313" key="3">
    <source>
        <dbReference type="Proteomes" id="UP000008206"/>
    </source>
</evidence>
<dbReference type="InterPro" id="IPR002716">
    <property type="entry name" value="PIN_dom"/>
</dbReference>
<dbReference type="EMBL" id="CP002199">
    <property type="protein sequence ID" value="ADN17920.1"/>
    <property type="molecule type" value="Genomic_DNA"/>
</dbReference>